<dbReference type="Ensembl" id="ENSOANT00000050594.1">
    <property type="protein sequence ID" value="ENSOANP00000041003.1"/>
    <property type="gene ID" value="ENSOANG00000000560.2"/>
</dbReference>
<keyword evidence="6" id="KW-0732">Signal</keyword>
<evidence type="ECO:0000256" key="7">
    <source>
        <dbReference type="ARBA" id="ARBA00022989"/>
    </source>
</evidence>
<evidence type="ECO:0000256" key="18">
    <source>
        <dbReference type="SAM" id="Phobius"/>
    </source>
</evidence>
<evidence type="ECO:0000256" key="2">
    <source>
        <dbReference type="ARBA" id="ARBA00022475"/>
    </source>
</evidence>
<evidence type="ECO:0000256" key="12">
    <source>
        <dbReference type="ARBA" id="ARBA00023224"/>
    </source>
</evidence>
<reference evidence="20 21" key="1">
    <citation type="journal article" date="2008" name="Nature">
        <title>Genome analysis of the platypus reveals unique signatures of evolution.</title>
        <authorList>
            <person name="Warren W.C."/>
            <person name="Hillier L.W."/>
            <person name="Marshall Graves J.A."/>
            <person name="Birney E."/>
            <person name="Ponting C.P."/>
            <person name="Grutzner F."/>
            <person name="Belov K."/>
            <person name="Miller W."/>
            <person name="Clarke L."/>
            <person name="Chinwalla A.T."/>
            <person name="Yang S.P."/>
            <person name="Heger A."/>
            <person name="Locke D.P."/>
            <person name="Miethke P."/>
            <person name="Waters P.D."/>
            <person name="Veyrunes F."/>
            <person name="Fulton L."/>
            <person name="Fulton B."/>
            <person name="Graves T."/>
            <person name="Wallis J."/>
            <person name="Puente X.S."/>
            <person name="Lopez-Otin C."/>
            <person name="Ordonez G.R."/>
            <person name="Eichler E.E."/>
            <person name="Chen L."/>
            <person name="Cheng Z."/>
            <person name="Deakin J.E."/>
            <person name="Alsop A."/>
            <person name="Thompson K."/>
            <person name="Kirby P."/>
            <person name="Papenfuss A.T."/>
            <person name="Wakefield M.J."/>
            <person name="Olender T."/>
            <person name="Lancet D."/>
            <person name="Huttley G.A."/>
            <person name="Smit A.F."/>
            <person name="Pask A."/>
            <person name="Temple-Smith P."/>
            <person name="Batzer M.A."/>
            <person name="Walker J.A."/>
            <person name="Konkel M.K."/>
            <person name="Harris R.S."/>
            <person name="Whittington C.M."/>
            <person name="Wong E.S."/>
            <person name="Gemmell N.J."/>
            <person name="Buschiazzo E."/>
            <person name="Vargas Jentzsch I.M."/>
            <person name="Merkel A."/>
            <person name="Schmitz J."/>
            <person name="Zemann A."/>
            <person name="Churakov G."/>
            <person name="Kriegs J.O."/>
            <person name="Brosius J."/>
            <person name="Murchison E.P."/>
            <person name="Sachidanandam R."/>
            <person name="Smith C."/>
            <person name="Hannon G.J."/>
            <person name="Tsend-Ayush E."/>
            <person name="McMillan D."/>
            <person name="Attenborough R."/>
            <person name="Rens W."/>
            <person name="Ferguson-Smith M."/>
            <person name="Lefevre C.M."/>
            <person name="Sharp J.A."/>
            <person name="Nicholas K.R."/>
            <person name="Ray D.A."/>
            <person name="Kube M."/>
            <person name="Reinhardt R."/>
            <person name="Pringle T.H."/>
            <person name="Taylor J."/>
            <person name="Jones R.C."/>
            <person name="Nixon B."/>
            <person name="Dacheux J.L."/>
            <person name="Niwa H."/>
            <person name="Sekita Y."/>
            <person name="Huang X."/>
            <person name="Stark A."/>
            <person name="Kheradpour P."/>
            <person name="Kellis M."/>
            <person name="Flicek P."/>
            <person name="Chen Y."/>
            <person name="Webber C."/>
            <person name="Hardison R."/>
            <person name="Nelson J."/>
            <person name="Hallsworth-Pepin K."/>
            <person name="Delehaunty K."/>
            <person name="Markovic C."/>
            <person name="Minx P."/>
            <person name="Feng Y."/>
            <person name="Kremitzki C."/>
            <person name="Mitreva M."/>
            <person name="Glasscock J."/>
            <person name="Wylie T."/>
            <person name="Wohldmann P."/>
            <person name="Thiru P."/>
            <person name="Nhan M.N."/>
            <person name="Pohl C.S."/>
            <person name="Smith S.M."/>
            <person name="Hou S."/>
            <person name="Nefedov M."/>
            <person name="de Jong P.J."/>
            <person name="Renfree M.B."/>
            <person name="Mardis E.R."/>
            <person name="Wilson R.K."/>
        </authorList>
    </citation>
    <scope>NUCLEOTIDE SEQUENCE [LARGE SCALE GENOMIC DNA]</scope>
    <source>
        <strain evidence="20 21">Glennie</strain>
    </source>
</reference>
<keyword evidence="12" id="KW-0807">Transducer</keyword>
<feature type="transmembrane region" description="Helical" evidence="18">
    <location>
        <begin position="566"/>
        <end position="590"/>
    </location>
</feature>
<dbReference type="PROSITE" id="PS50259">
    <property type="entry name" value="G_PROTEIN_RECEP_F3_4"/>
    <property type="match status" value="1"/>
</dbReference>
<dbReference type="GO" id="GO:1903767">
    <property type="term" value="C:sweet taste receptor complex"/>
    <property type="evidence" value="ECO:0000318"/>
    <property type="project" value="GO_Central"/>
</dbReference>
<evidence type="ECO:0000313" key="21">
    <source>
        <dbReference type="Proteomes" id="UP000002279"/>
    </source>
</evidence>
<evidence type="ECO:0000256" key="6">
    <source>
        <dbReference type="ARBA" id="ARBA00022729"/>
    </source>
</evidence>
<evidence type="ECO:0000256" key="10">
    <source>
        <dbReference type="ARBA" id="ARBA00023170"/>
    </source>
</evidence>
<dbReference type="FunCoup" id="A0A6I8NIE1">
    <property type="interactions" value="92"/>
</dbReference>
<organism evidence="20 21">
    <name type="scientific">Ornithorhynchus anatinus</name>
    <name type="common">Duckbill platypus</name>
    <dbReference type="NCBI Taxonomy" id="9258"/>
    <lineage>
        <taxon>Eukaryota</taxon>
        <taxon>Metazoa</taxon>
        <taxon>Chordata</taxon>
        <taxon>Craniata</taxon>
        <taxon>Vertebrata</taxon>
        <taxon>Euteleostomi</taxon>
        <taxon>Mammalia</taxon>
        <taxon>Monotremata</taxon>
        <taxon>Ornithorhynchidae</taxon>
        <taxon>Ornithorhynchus</taxon>
    </lineage>
</organism>
<dbReference type="Gene3D" id="3.40.50.2300">
    <property type="match status" value="2"/>
</dbReference>
<evidence type="ECO:0000256" key="11">
    <source>
        <dbReference type="ARBA" id="ARBA00023180"/>
    </source>
</evidence>
<feature type="transmembrane region" description="Helical" evidence="18">
    <location>
        <begin position="602"/>
        <end position="622"/>
    </location>
</feature>
<evidence type="ECO:0000256" key="9">
    <source>
        <dbReference type="ARBA" id="ARBA00023136"/>
    </source>
</evidence>
<evidence type="ECO:0000256" key="17">
    <source>
        <dbReference type="ARBA" id="ARBA00042616"/>
    </source>
</evidence>
<dbReference type="InterPro" id="IPR017978">
    <property type="entry name" value="GPCR_3_C"/>
</dbReference>
<keyword evidence="5 18" id="KW-0812">Transmembrane</keyword>
<evidence type="ECO:0000313" key="20">
    <source>
        <dbReference type="Ensembl" id="ENSOANP00000041003.1"/>
    </source>
</evidence>
<evidence type="ECO:0000256" key="16">
    <source>
        <dbReference type="ARBA" id="ARBA00040704"/>
    </source>
</evidence>
<dbReference type="FunFam" id="3.40.50.2300:FF:000016">
    <property type="entry name" value="Taste 1 receptor member 2"/>
    <property type="match status" value="1"/>
</dbReference>
<keyword evidence="21" id="KW-1185">Reference proteome</keyword>
<keyword evidence="9 18" id="KW-0472">Membrane</keyword>
<gene>
    <name evidence="20" type="primary">TAS1R2</name>
</gene>
<dbReference type="Pfam" id="PF01094">
    <property type="entry name" value="ANF_receptor"/>
    <property type="match status" value="1"/>
</dbReference>
<feature type="transmembrane region" description="Helical" evidence="18">
    <location>
        <begin position="788"/>
        <end position="808"/>
    </location>
</feature>
<dbReference type="InterPro" id="IPR000068">
    <property type="entry name" value="GPCR_3_Ca_sens_rcpt-rel"/>
</dbReference>
<keyword evidence="10" id="KW-0675">Receptor</keyword>
<accession>A0A6I8NIE1</accession>
<proteinExistence type="inferred from homology"/>
<dbReference type="Proteomes" id="UP000002279">
    <property type="component" value="Chromosome 5"/>
</dbReference>
<dbReference type="GO" id="GO:0033041">
    <property type="term" value="F:sweet taste receptor activity"/>
    <property type="evidence" value="ECO:0007669"/>
    <property type="project" value="Ensembl"/>
</dbReference>
<dbReference type="OMA" id="STCLCRQ"/>
<keyword evidence="3" id="KW-0919">Taste</keyword>
<dbReference type="GO" id="GO:0004930">
    <property type="term" value="F:G protein-coupled receptor activity"/>
    <property type="evidence" value="ECO:0000318"/>
    <property type="project" value="GO_Central"/>
</dbReference>
<comment type="function">
    <text evidence="13">Putative taste receptor. TAS1R2/TAS1R3 recognizes diverse natural and synthetic sweeteners.</text>
</comment>
<name>A0A6I8NIE1_ORNAN</name>
<keyword evidence="7 18" id="KW-1133">Transmembrane helix</keyword>
<dbReference type="GO" id="GO:0005886">
    <property type="term" value="C:plasma membrane"/>
    <property type="evidence" value="ECO:0000318"/>
    <property type="project" value="GO_Central"/>
</dbReference>
<comment type="subcellular location">
    <subcellularLocation>
        <location evidence="1">Cell membrane</location>
        <topology evidence="1">Multi-pass membrane protein</topology>
    </subcellularLocation>
</comment>
<dbReference type="InterPro" id="IPR038550">
    <property type="entry name" value="GPCR_3_9-Cys_sf"/>
</dbReference>
<sequence>MQIQLSLDAIQINLGPRWAPLHHPFHSAIIIMAASDFHLAGDYILGGLFTLHANMKAPAPLDHLSVPRCKKVVGYNLLQAMRFAVEEINNHSGLLPGITLGYEILDVCYITNNIQPAFYLLSNDDYLLPILNSYQDYQPRVVAVIGPDTSEATITTGDLFSLFFVPQITYGAVSRQLRDPDRFSNVFRTIPNGPSQVEAMIQLLVHFGWNWFIVILSGDDYGQESGRLIGELLPEDICVAFQESLPRPSAPDRRRLENVVRKIKESTARVVMVMSPDVVLRDFFREVVRQNLTSAVWIASESWSVDPILHGLPFIRRAGTFLGVTTRSVDISGFHSFRAGRAGEGPEPANRTVPGETCNQECEACLGTIQALDDVLTRSGERSVYNVYSGVYVVAHALHRLLACNLTSCRRRAVYPWQLLKQVGQVNFSLLGHQISFDKYGDPIMDLEIIQWQWDSGKSSFRSVGLYRSEERRLQSLGWDIAWHTPNNTIPFSICSNKCGRGQWKKPVGVHSCCFECKYCEAGTYFNESEEFGCLNCPETQWSLPRSTGCFQRRLVFLDWHEGPTIVLIIFATLGFLSTLAIMAIFGLHLHTPMVRSAGGKMCFLMLAPLAVGFAFVPVHVGKPTEFTCLCRQTVFTLCFTVCIACIAVRSFQIVCIFKMARKWPRAYQCWLKYHGPYAFVALFTTLKVVIIAINVVASNYAPTTRLDPEDANVMILTCDPNYRHALLSNTGMDLVLSLVGFLFAYMGKELPTNYNEAKFITLNMTFYFTSSVSLCTFMSVYEGVLVTIFDAAVTVVNLLGISLGYFAPKCYMILFHPERNTSSYFQNMIQGYTMRQD</sequence>
<dbReference type="Bgee" id="ENSOANG00000000560">
    <property type="expression patterns" value="Expressed in testis and 1 other cell type or tissue"/>
</dbReference>
<evidence type="ECO:0000256" key="3">
    <source>
        <dbReference type="ARBA" id="ARBA00022480"/>
    </source>
</evidence>
<dbReference type="Pfam" id="PF00003">
    <property type="entry name" value="7tm_3"/>
    <property type="match status" value="1"/>
</dbReference>
<feature type="transmembrane region" description="Helical" evidence="18">
    <location>
        <begin position="634"/>
        <end position="658"/>
    </location>
</feature>
<evidence type="ECO:0000256" key="8">
    <source>
        <dbReference type="ARBA" id="ARBA00023040"/>
    </source>
</evidence>
<keyword evidence="2" id="KW-1003">Cell membrane</keyword>
<dbReference type="InterPro" id="IPR000337">
    <property type="entry name" value="GPCR_3"/>
</dbReference>
<dbReference type="FunFam" id="2.10.50.30:FF:000004">
    <property type="entry name" value="Taste receptor type 1 member 3-like protein"/>
    <property type="match status" value="1"/>
</dbReference>
<dbReference type="InterPro" id="IPR011500">
    <property type="entry name" value="GPCR_3_9-Cys_dom"/>
</dbReference>
<reference evidence="20" key="3">
    <citation type="submission" date="2025-09" db="UniProtKB">
        <authorList>
            <consortium name="Ensembl"/>
        </authorList>
    </citation>
    <scope>IDENTIFICATION</scope>
    <source>
        <strain evidence="20">Glennie</strain>
    </source>
</reference>
<reference evidence="20" key="2">
    <citation type="submission" date="2025-08" db="UniProtKB">
        <authorList>
            <consortium name="Ensembl"/>
        </authorList>
    </citation>
    <scope>IDENTIFICATION</scope>
    <source>
        <strain evidence="20">Glennie</strain>
    </source>
</reference>
<feature type="domain" description="G-protein coupled receptors family 3 profile" evidence="19">
    <location>
        <begin position="564"/>
        <end position="830"/>
    </location>
</feature>
<dbReference type="GO" id="GO:0050916">
    <property type="term" value="P:sensory perception of sweet taste"/>
    <property type="evidence" value="ECO:0000318"/>
    <property type="project" value="GO_Central"/>
</dbReference>
<dbReference type="Pfam" id="PF07562">
    <property type="entry name" value="NCD3G"/>
    <property type="match status" value="1"/>
</dbReference>
<dbReference type="Gene3D" id="2.10.50.30">
    <property type="entry name" value="GPCR, family 3, nine cysteines domain"/>
    <property type="match status" value="1"/>
</dbReference>
<evidence type="ECO:0000256" key="1">
    <source>
        <dbReference type="ARBA" id="ARBA00004651"/>
    </source>
</evidence>
<keyword evidence="4" id="KW-0716">Sensory transduction</keyword>
<dbReference type="AlphaFoldDB" id="A0A6I8NIE1"/>
<dbReference type="PANTHER" id="PTHR24061">
    <property type="entry name" value="CALCIUM-SENSING RECEPTOR-RELATED"/>
    <property type="match status" value="1"/>
</dbReference>
<keyword evidence="8" id="KW-0297">G-protein coupled receptor</keyword>
<evidence type="ECO:0000256" key="4">
    <source>
        <dbReference type="ARBA" id="ARBA00022606"/>
    </source>
</evidence>
<feature type="transmembrane region" description="Helical" evidence="18">
    <location>
        <begin position="678"/>
        <end position="698"/>
    </location>
</feature>
<dbReference type="CDD" id="cd15288">
    <property type="entry name" value="7tmC_TAS1R2"/>
    <property type="match status" value="1"/>
</dbReference>
<dbReference type="SUPFAM" id="SSF53822">
    <property type="entry name" value="Periplasmic binding protein-like I"/>
    <property type="match status" value="1"/>
</dbReference>
<dbReference type="InterPro" id="IPR001828">
    <property type="entry name" value="ANF_lig-bd_rcpt"/>
</dbReference>
<dbReference type="InterPro" id="IPR028082">
    <property type="entry name" value="Peripla_BP_I"/>
</dbReference>
<comment type="similarity">
    <text evidence="14">Belongs to the G-protein coupled receptor 3 family. TAS1R subfamily.</text>
</comment>
<comment type="subunit">
    <text evidence="15">Forms heterodimers with TAS1R3.</text>
</comment>
<dbReference type="InParanoid" id="A0A6I8NIE1"/>
<dbReference type="PRINTS" id="PR00248">
    <property type="entry name" value="GPCRMGR"/>
</dbReference>
<evidence type="ECO:0000259" key="19">
    <source>
        <dbReference type="PROSITE" id="PS50259"/>
    </source>
</evidence>
<keyword evidence="11" id="KW-0325">Glycoprotein</keyword>
<feature type="transmembrane region" description="Helical" evidence="18">
    <location>
        <begin position="760"/>
        <end position="782"/>
    </location>
</feature>
<evidence type="ECO:0000256" key="13">
    <source>
        <dbReference type="ARBA" id="ARBA00037659"/>
    </source>
</evidence>
<protein>
    <recommendedName>
        <fullName evidence="16">Taste receptor type 1 member 2</fullName>
    </recommendedName>
    <alternativeName>
        <fullName evidence="17">Sweet taste receptor T1R2</fullName>
    </alternativeName>
</protein>
<evidence type="ECO:0000256" key="15">
    <source>
        <dbReference type="ARBA" id="ARBA00038699"/>
    </source>
</evidence>
<evidence type="ECO:0000256" key="5">
    <source>
        <dbReference type="ARBA" id="ARBA00022692"/>
    </source>
</evidence>
<dbReference type="PANTHER" id="PTHR24061:SF517">
    <property type="entry name" value="TASTE RECEPTOR TYPE 1 MEMBER 2"/>
    <property type="match status" value="1"/>
</dbReference>
<feature type="transmembrane region" description="Helical" evidence="18">
    <location>
        <begin position="727"/>
        <end position="748"/>
    </location>
</feature>
<dbReference type="GO" id="GO:0032467">
    <property type="term" value="P:positive regulation of cytokinesis"/>
    <property type="evidence" value="ECO:0007669"/>
    <property type="project" value="Ensembl"/>
</dbReference>
<dbReference type="GeneTree" id="ENSGT00940000156136"/>
<evidence type="ECO:0000256" key="14">
    <source>
        <dbReference type="ARBA" id="ARBA00038492"/>
    </source>
</evidence>